<dbReference type="Proteomes" id="UP000015834">
    <property type="component" value="Unassembled WGS sequence"/>
</dbReference>
<reference evidence="2 3" key="1">
    <citation type="journal article" date="2013" name="Genome Announc.">
        <title>Draft Genome Sequences of Helicobacter pylori Strains Isolated from Regions of Low and High Gastric Cancer Risk in Colombia.</title>
        <authorList>
            <person name="Sheh A."/>
            <person name="Piazuelo M.B."/>
            <person name="Wilson K.T."/>
            <person name="Correa P."/>
            <person name="Fox J.G."/>
        </authorList>
    </citation>
    <scope>NUCLEOTIDE SEQUENCE [LARGE SCALE GENOMIC DNA]</scope>
    <source>
        <strain evidence="2 3">PZ5056</strain>
    </source>
</reference>
<accession>T2SXA7</accession>
<name>T2SXA7_HELPX</name>
<comment type="caution">
    <text evidence="2">The sequence shown here is derived from an EMBL/GenBank/DDBJ whole genome shotgun (WGS) entry which is preliminary data.</text>
</comment>
<dbReference type="AlphaFoldDB" id="T2SXA7"/>
<protein>
    <submittedName>
        <fullName evidence="2">Uncharacterized protein</fullName>
    </submittedName>
</protein>
<proteinExistence type="predicted"/>
<keyword evidence="1" id="KW-0812">Transmembrane</keyword>
<gene>
    <name evidence="2" type="ORF">L933_06310</name>
</gene>
<sequence>MFKGILVFLIPIVLIGLVLTAIRATIMAFRGDTDDFFSRIWDKFVEYFGYILVTIIMFFPYNIIGPIIVIIFILI</sequence>
<evidence type="ECO:0000313" key="2">
    <source>
        <dbReference type="EMBL" id="EQD97023.1"/>
    </source>
</evidence>
<dbReference type="EMBL" id="ASYU01000176">
    <property type="protein sequence ID" value="EQD97023.1"/>
    <property type="molecule type" value="Genomic_DNA"/>
</dbReference>
<organism evidence="2 3">
    <name type="scientific">Helicobacter pylori PZ5056</name>
    <dbReference type="NCBI Taxonomy" id="1337393"/>
    <lineage>
        <taxon>Bacteria</taxon>
        <taxon>Pseudomonadati</taxon>
        <taxon>Campylobacterota</taxon>
        <taxon>Epsilonproteobacteria</taxon>
        <taxon>Campylobacterales</taxon>
        <taxon>Helicobacteraceae</taxon>
        <taxon>Helicobacter</taxon>
    </lineage>
</organism>
<evidence type="ECO:0000256" key="1">
    <source>
        <dbReference type="SAM" id="Phobius"/>
    </source>
</evidence>
<evidence type="ECO:0000313" key="3">
    <source>
        <dbReference type="Proteomes" id="UP000015834"/>
    </source>
</evidence>
<keyword evidence="1" id="KW-1133">Transmembrane helix</keyword>
<keyword evidence="1" id="KW-0472">Membrane</keyword>
<feature type="transmembrane region" description="Helical" evidence="1">
    <location>
        <begin position="48"/>
        <end position="74"/>
    </location>
</feature>